<dbReference type="PANTHER" id="PTHR11465:SF9">
    <property type="entry name" value="CATALASE"/>
    <property type="match status" value="1"/>
</dbReference>
<keyword evidence="10" id="KW-1185">Reference proteome</keyword>
<dbReference type="InterPro" id="IPR011614">
    <property type="entry name" value="Catalase_core"/>
</dbReference>
<dbReference type="Gene3D" id="1.20.1280.120">
    <property type="match status" value="1"/>
</dbReference>
<dbReference type="Pfam" id="PF00199">
    <property type="entry name" value="Catalase"/>
    <property type="match status" value="2"/>
</dbReference>
<keyword evidence="3 9" id="KW-0575">Peroxidase</keyword>
<protein>
    <recommendedName>
        <fullName evidence="2">catalase</fullName>
        <ecNumber evidence="2">1.11.1.6</ecNumber>
    </recommendedName>
</protein>
<dbReference type="EC" id="1.11.1.6" evidence="2"/>
<evidence type="ECO:0000256" key="5">
    <source>
        <dbReference type="ARBA" id="ARBA00022723"/>
    </source>
</evidence>
<name>A0ABZ2VAB9_9RHOB</name>
<dbReference type="Proteomes" id="UP001440612">
    <property type="component" value="Chromosome"/>
</dbReference>
<comment type="similarity">
    <text evidence="1">Belongs to the catalase family.</text>
</comment>
<evidence type="ECO:0000256" key="3">
    <source>
        <dbReference type="ARBA" id="ARBA00022559"/>
    </source>
</evidence>
<organism evidence="9 10">
    <name type="scientific">Yoonia phaeophyticola</name>
    <dbReference type="NCBI Taxonomy" id="3137369"/>
    <lineage>
        <taxon>Bacteria</taxon>
        <taxon>Pseudomonadati</taxon>
        <taxon>Pseudomonadota</taxon>
        <taxon>Alphaproteobacteria</taxon>
        <taxon>Rhodobacterales</taxon>
        <taxon>Paracoccaceae</taxon>
        <taxon>Yoonia</taxon>
    </lineage>
</organism>
<evidence type="ECO:0000259" key="8">
    <source>
        <dbReference type="SMART" id="SM01060"/>
    </source>
</evidence>
<evidence type="ECO:0000256" key="4">
    <source>
        <dbReference type="ARBA" id="ARBA00022617"/>
    </source>
</evidence>
<proteinExistence type="inferred from homology"/>
<reference evidence="10" key="1">
    <citation type="submission" date="2024-04" db="EMBL/GenBank/DDBJ databases">
        <title>Phylogenomic analyses of a clade within the roseobacter group suggest taxonomic reassignments of species of the genera Aestuariivita, Citreicella, Loktanella, Nautella, Pelagibaca, Ruegeria, Thalassobius, Thiobacimonas and Tropicibacter, and the proposal o.</title>
        <authorList>
            <person name="Jeon C.O."/>
        </authorList>
    </citation>
    <scope>NUCLEOTIDE SEQUENCE [LARGE SCALE GENOMIC DNA]</scope>
    <source>
        <strain evidence="10">BS5-3</strain>
    </source>
</reference>
<evidence type="ECO:0000313" key="9">
    <source>
        <dbReference type="EMBL" id="WZC49563.1"/>
    </source>
</evidence>
<dbReference type="InterPro" id="IPR018028">
    <property type="entry name" value="Catalase"/>
</dbReference>
<keyword evidence="4" id="KW-0349">Heme</keyword>
<evidence type="ECO:0000256" key="2">
    <source>
        <dbReference type="ARBA" id="ARBA00012314"/>
    </source>
</evidence>
<evidence type="ECO:0000256" key="7">
    <source>
        <dbReference type="ARBA" id="ARBA00023004"/>
    </source>
</evidence>
<dbReference type="SUPFAM" id="SSF56634">
    <property type="entry name" value="Heme-dependent catalase-like"/>
    <property type="match status" value="1"/>
</dbReference>
<keyword evidence="5" id="KW-0479">Metal-binding</keyword>
<sequence length="337" mass="37616">MQDSEISEELVFALQRPDGDKALRPVHTIGISATGFFEPSPIAKNFCIAKHFDTEKTDVIVRFSNGSGCAVVHDGWSDVRGMAVRFHLPDGTDTDLISMTLPEFFAPTPETFLEFAEMAAPKPYKGQTPWQKIAGLLKLILPERDPYPGETISPDEGALQFADEHEYAQLSVLQASQIGAPVSYVRAAYHAVHTFIVTAPDGTRRWVRFSWQPIAGVLNTDPNATPDDDYLRQELRDRLANETARFSLMMTIGEVGDDFNDSTRSWPPHRKRIMMGTLTVDAIPEDQIADNEKLSFNPGLLTDGIAFSDDPVLHVRLKTYEFSSKLREATPCPFSKR</sequence>
<dbReference type="PRINTS" id="PR00067">
    <property type="entry name" value="CATALASE"/>
</dbReference>
<keyword evidence="6 9" id="KW-0560">Oxidoreductase</keyword>
<dbReference type="PANTHER" id="PTHR11465">
    <property type="entry name" value="CATALASE"/>
    <property type="match status" value="1"/>
</dbReference>
<evidence type="ECO:0000256" key="6">
    <source>
        <dbReference type="ARBA" id="ARBA00023002"/>
    </source>
</evidence>
<dbReference type="EMBL" id="CP150951">
    <property type="protein sequence ID" value="WZC49563.1"/>
    <property type="molecule type" value="Genomic_DNA"/>
</dbReference>
<gene>
    <name evidence="9" type="ORF">AABB29_02605</name>
</gene>
<keyword evidence="7" id="KW-0408">Iron</keyword>
<accession>A0ABZ2VAB9</accession>
<dbReference type="InterPro" id="IPR020835">
    <property type="entry name" value="Catalase_sf"/>
</dbReference>
<evidence type="ECO:0000256" key="1">
    <source>
        <dbReference type="ARBA" id="ARBA00005329"/>
    </source>
</evidence>
<dbReference type="RefSeq" id="WP_341367673.1">
    <property type="nucleotide sequence ID" value="NZ_CP150951.2"/>
</dbReference>
<dbReference type="Gene3D" id="2.40.180.10">
    <property type="entry name" value="Catalase core domain"/>
    <property type="match status" value="1"/>
</dbReference>
<dbReference type="GO" id="GO:0004096">
    <property type="term" value="F:catalase activity"/>
    <property type="evidence" value="ECO:0007669"/>
    <property type="project" value="UniProtKB-EC"/>
</dbReference>
<dbReference type="PROSITE" id="PS51402">
    <property type="entry name" value="CATALASE_3"/>
    <property type="match status" value="1"/>
</dbReference>
<feature type="domain" description="Catalase core" evidence="8">
    <location>
        <begin position="2"/>
        <end position="329"/>
    </location>
</feature>
<dbReference type="SMART" id="SM01060">
    <property type="entry name" value="Catalase"/>
    <property type="match status" value="1"/>
</dbReference>
<evidence type="ECO:0000313" key="10">
    <source>
        <dbReference type="Proteomes" id="UP001440612"/>
    </source>
</evidence>